<dbReference type="SUPFAM" id="SSF109998">
    <property type="entry name" value="Triger factor/SurA peptide-binding domain-like"/>
    <property type="match status" value="2"/>
</dbReference>
<dbReference type="Gene3D" id="3.10.50.40">
    <property type="match status" value="2"/>
</dbReference>
<dbReference type="Gene3D" id="1.10.8.1040">
    <property type="match status" value="1"/>
</dbReference>
<dbReference type="Pfam" id="PF13145">
    <property type="entry name" value="Rotamase_2"/>
    <property type="match status" value="2"/>
</dbReference>
<dbReference type="PANTHER" id="PTHR47245">
    <property type="entry name" value="PEPTIDYLPROLYL ISOMERASE"/>
    <property type="match status" value="1"/>
</dbReference>
<keyword evidence="4" id="KW-0697">Rotamase</keyword>
<evidence type="ECO:0000256" key="6">
    <source>
        <dbReference type="SAM" id="MobiDB-lite"/>
    </source>
</evidence>
<evidence type="ECO:0000256" key="2">
    <source>
        <dbReference type="ARBA" id="ARBA00013194"/>
    </source>
</evidence>
<evidence type="ECO:0000313" key="9">
    <source>
        <dbReference type="EMBL" id="VAX30255.1"/>
    </source>
</evidence>
<evidence type="ECO:0000256" key="1">
    <source>
        <dbReference type="ARBA" id="ARBA00000971"/>
    </source>
</evidence>
<feature type="domain" description="PpiC" evidence="8">
    <location>
        <begin position="426"/>
        <end position="515"/>
    </location>
</feature>
<gene>
    <name evidence="9" type="ORF">MNBD_NITROSPIRAE03-1456</name>
</gene>
<name>A0A3B1DEV8_9ZZZZ</name>
<feature type="domain" description="PpiC" evidence="8">
    <location>
        <begin position="168"/>
        <end position="256"/>
    </location>
</feature>
<dbReference type="EMBL" id="UOGI01000071">
    <property type="protein sequence ID" value="VAX30255.1"/>
    <property type="molecule type" value="Genomic_DNA"/>
</dbReference>
<reference evidence="9" key="1">
    <citation type="submission" date="2018-06" db="EMBL/GenBank/DDBJ databases">
        <authorList>
            <person name="Zhirakovskaya E."/>
        </authorList>
    </citation>
    <scope>NUCLEOTIDE SEQUENCE</scope>
</reference>
<dbReference type="GO" id="GO:0003755">
    <property type="term" value="F:peptidyl-prolyl cis-trans isomerase activity"/>
    <property type="evidence" value="ECO:0007669"/>
    <property type="project" value="UniProtKB-KW"/>
</dbReference>
<dbReference type="InterPro" id="IPR027304">
    <property type="entry name" value="Trigger_fact/SurA_dom_sf"/>
</dbReference>
<keyword evidence="7" id="KW-0472">Membrane</keyword>
<evidence type="ECO:0000256" key="4">
    <source>
        <dbReference type="ARBA" id="ARBA00023110"/>
    </source>
</evidence>
<keyword evidence="5" id="KW-0413">Isomerase</keyword>
<dbReference type="Gene3D" id="1.10.4030.10">
    <property type="entry name" value="Porin chaperone SurA, peptide-binding domain"/>
    <property type="match status" value="1"/>
</dbReference>
<keyword evidence="7" id="KW-0812">Transmembrane</keyword>
<evidence type="ECO:0000259" key="8">
    <source>
        <dbReference type="PROSITE" id="PS50198"/>
    </source>
</evidence>
<evidence type="ECO:0000256" key="5">
    <source>
        <dbReference type="ARBA" id="ARBA00023235"/>
    </source>
</evidence>
<accession>A0A3B1DEV8</accession>
<dbReference type="InterPro" id="IPR046357">
    <property type="entry name" value="PPIase_dom_sf"/>
</dbReference>
<dbReference type="PROSITE" id="PS50198">
    <property type="entry name" value="PPIC_PPIASE_2"/>
    <property type="match status" value="2"/>
</dbReference>
<dbReference type="EC" id="5.2.1.8" evidence="2"/>
<dbReference type="AlphaFoldDB" id="A0A3B1DEV8"/>
<protein>
    <recommendedName>
        <fullName evidence="2">peptidylprolyl isomerase</fullName>
        <ecNumber evidence="2">5.2.1.8</ecNumber>
    </recommendedName>
</protein>
<feature type="transmembrane region" description="Helical" evidence="7">
    <location>
        <begin position="30"/>
        <end position="53"/>
    </location>
</feature>
<keyword evidence="3" id="KW-0732">Signal</keyword>
<comment type="catalytic activity">
    <reaction evidence="1">
        <text>[protein]-peptidylproline (omega=180) = [protein]-peptidylproline (omega=0)</text>
        <dbReference type="Rhea" id="RHEA:16237"/>
        <dbReference type="Rhea" id="RHEA-COMP:10747"/>
        <dbReference type="Rhea" id="RHEA-COMP:10748"/>
        <dbReference type="ChEBI" id="CHEBI:83833"/>
        <dbReference type="ChEBI" id="CHEBI:83834"/>
        <dbReference type="EC" id="5.2.1.8"/>
    </reaction>
</comment>
<keyword evidence="7" id="KW-1133">Transmembrane helix</keyword>
<dbReference type="SUPFAM" id="SSF54534">
    <property type="entry name" value="FKBP-like"/>
    <property type="match status" value="2"/>
</dbReference>
<dbReference type="InterPro" id="IPR050245">
    <property type="entry name" value="PrsA_foldase"/>
</dbReference>
<organism evidence="9">
    <name type="scientific">hydrothermal vent metagenome</name>
    <dbReference type="NCBI Taxonomy" id="652676"/>
    <lineage>
        <taxon>unclassified sequences</taxon>
        <taxon>metagenomes</taxon>
        <taxon>ecological metagenomes</taxon>
    </lineage>
</organism>
<evidence type="ECO:0000256" key="3">
    <source>
        <dbReference type="ARBA" id="ARBA00022729"/>
    </source>
</evidence>
<dbReference type="InterPro" id="IPR000297">
    <property type="entry name" value="PPIase_PpiC"/>
</dbReference>
<dbReference type="PANTHER" id="PTHR47245:SF1">
    <property type="entry name" value="FOLDASE PROTEIN PRSA"/>
    <property type="match status" value="1"/>
</dbReference>
<sequence length="573" mass="64924">MAQRQSIVTGQQSGVEPGSSSNTGKTVASINAGILSVVVFFLLFAFVGGCVSLRQRGEITAREKILAVVDGEPITEEDLKYSLQITHRREDLSSAGSLSMSEYVQKLIDDMLMIEEARRMGMEQDPQVQQAVKAYILRESVVKLYDEEISRKVSISDKDIPGYYKKNYERFSLGIIEVSSKEEAGNIAGQLKKGADFSDLARKYSTHRSGKNGVDVVLTRRSMSPYIGEAIAGLSPGELSDILKIRDKYYIVKLVSRKEAPDEELKNVRKEIEKVVRKQKEKKRADEYLEYLRERAAIKVNKELLSAISQDKGDEEASDWSKDKRAVAEVNGSVLTAGEFAAIARPYKGKAKENILNSWIDRKVVDHEALSRHYETAPDLKKKIERYEDQLLKQAFTNKVIIPKIKISDKSLKDYYMKHREDFAEPVRFRVEQITVKTMNEARELLSNLQDGTDFSWLAMKKSIDSAGPKGGEVGWLTMQEFPGPVREIVAALKTGEISPVFKVGSFYRIIRLQGKLKGEIGRFEEVRDAVYKACFKEQFNDLRDKFVAQLKAKARIKVYDKAVKSLEERLRK</sequence>
<evidence type="ECO:0000256" key="7">
    <source>
        <dbReference type="SAM" id="Phobius"/>
    </source>
</evidence>
<feature type="region of interest" description="Disordered" evidence="6">
    <location>
        <begin position="1"/>
        <end position="22"/>
    </location>
</feature>
<proteinExistence type="predicted"/>